<evidence type="ECO:0000313" key="2">
    <source>
        <dbReference type="Proteomes" id="UP000786811"/>
    </source>
</evidence>
<dbReference type="AlphaFoldDB" id="A0A8J2EBV5"/>
<organism evidence="1 2">
    <name type="scientific">Cotesia congregata</name>
    <name type="common">Parasitoid wasp</name>
    <name type="synonym">Apanteles congregatus</name>
    <dbReference type="NCBI Taxonomy" id="51543"/>
    <lineage>
        <taxon>Eukaryota</taxon>
        <taxon>Metazoa</taxon>
        <taxon>Ecdysozoa</taxon>
        <taxon>Arthropoda</taxon>
        <taxon>Hexapoda</taxon>
        <taxon>Insecta</taxon>
        <taxon>Pterygota</taxon>
        <taxon>Neoptera</taxon>
        <taxon>Endopterygota</taxon>
        <taxon>Hymenoptera</taxon>
        <taxon>Apocrita</taxon>
        <taxon>Ichneumonoidea</taxon>
        <taxon>Braconidae</taxon>
        <taxon>Microgastrinae</taxon>
        <taxon>Cotesia</taxon>
    </lineage>
</organism>
<proteinExistence type="predicted"/>
<gene>
    <name evidence="1" type="ORF">HICCMSTLAB_LOCUS1254</name>
</gene>
<evidence type="ECO:0000313" key="1">
    <source>
        <dbReference type="EMBL" id="CAG5075082.1"/>
    </source>
</evidence>
<sequence>MNSVAKRLIYTNYDIDTRHSVRLAAKKNYVNFKLPKYTITIYELSFVVICIRLWEELPNDVINAPSIEIFKNKLYDYLFNLDI</sequence>
<keyword evidence="2" id="KW-1185">Reference proteome</keyword>
<dbReference type="EMBL" id="CAJNRD030001116">
    <property type="protein sequence ID" value="CAG5075082.1"/>
    <property type="molecule type" value="Genomic_DNA"/>
</dbReference>
<dbReference type="Proteomes" id="UP000786811">
    <property type="component" value="Unassembled WGS sequence"/>
</dbReference>
<protein>
    <submittedName>
        <fullName evidence="1">Uncharacterized protein</fullName>
    </submittedName>
</protein>
<reference evidence="1" key="1">
    <citation type="submission" date="2021-04" db="EMBL/GenBank/DDBJ databases">
        <authorList>
            <person name="Chebbi M.A.C M."/>
        </authorList>
    </citation>
    <scope>NUCLEOTIDE SEQUENCE</scope>
</reference>
<name>A0A8J2EBV5_COTCN</name>
<comment type="caution">
    <text evidence="1">The sequence shown here is derived from an EMBL/GenBank/DDBJ whole genome shotgun (WGS) entry which is preliminary data.</text>
</comment>
<accession>A0A8J2EBV5</accession>
<dbReference type="OrthoDB" id="5953030at2759"/>